<comment type="caution">
    <text evidence="6">The sequence shown here is derived from an EMBL/GenBank/DDBJ whole genome shotgun (WGS) entry which is preliminary data.</text>
</comment>
<dbReference type="Gene3D" id="3.40.50.10490">
    <property type="entry name" value="Glucose-6-phosphate isomerase like protein, domain 1"/>
    <property type="match status" value="1"/>
</dbReference>
<dbReference type="InterPro" id="IPR001347">
    <property type="entry name" value="SIS_dom"/>
</dbReference>
<dbReference type="InterPro" id="IPR009057">
    <property type="entry name" value="Homeodomain-like_sf"/>
</dbReference>
<reference evidence="7" key="1">
    <citation type="journal article" date="2019" name="Int. J. Syst. Evol. Microbiol.">
        <title>The Global Catalogue of Microorganisms (GCM) 10K type strain sequencing project: providing services to taxonomists for standard genome sequencing and annotation.</title>
        <authorList>
            <consortium name="The Broad Institute Genomics Platform"/>
            <consortium name="The Broad Institute Genome Sequencing Center for Infectious Disease"/>
            <person name="Wu L."/>
            <person name="Ma J."/>
        </authorList>
    </citation>
    <scope>NUCLEOTIDE SEQUENCE [LARGE SCALE GENOMIC DNA]</scope>
    <source>
        <strain evidence="7">JCM 17933</strain>
    </source>
</reference>
<organism evidence="6 7">
    <name type="scientific">Actinoallomurus oryzae</name>
    <dbReference type="NCBI Taxonomy" id="502180"/>
    <lineage>
        <taxon>Bacteria</taxon>
        <taxon>Bacillati</taxon>
        <taxon>Actinomycetota</taxon>
        <taxon>Actinomycetes</taxon>
        <taxon>Streptosporangiales</taxon>
        <taxon>Thermomonosporaceae</taxon>
        <taxon>Actinoallomurus</taxon>
    </lineage>
</organism>
<name>A0ABP8QQI1_9ACTN</name>
<dbReference type="CDD" id="cd05013">
    <property type="entry name" value="SIS_RpiR"/>
    <property type="match status" value="1"/>
</dbReference>
<evidence type="ECO:0000259" key="5">
    <source>
        <dbReference type="PROSITE" id="PS51464"/>
    </source>
</evidence>
<gene>
    <name evidence="6" type="ORF">GCM10023191_067770</name>
</gene>
<dbReference type="SUPFAM" id="SSF53697">
    <property type="entry name" value="SIS domain"/>
    <property type="match status" value="1"/>
</dbReference>
<sequence length="308" mass="32554">MEGTEESEGADGSASAVVAEWLRERASRFSLSPKARAVLEVLATQPRMSTYGSTQQIASAAAVNVATVTRAAQALGFSGWPALQTELRARYLTSLSVPEIAAEHRAPQSGVFADSLRRDLESVALAGRHLDPAVAEHMVEAIAAARRTLVIAEGSYATIGLALVHNAVLAGYPVELLGGYGKSDMLNALADVGPQDTVIAISLWRLYARTVRSAQVARERGATVCTITDSASTPLAEAAHHVLVVPAEGAAFFPALTAAVSVAQALCARLAARDPARTTESLRRSEELWERFGVLHVPRAPRSTRNPG</sequence>
<dbReference type="SUPFAM" id="SSF46689">
    <property type="entry name" value="Homeodomain-like"/>
    <property type="match status" value="1"/>
</dbReference>
<dbReference type="RefSeq" id="WP_345470831.1">
    <property type="nucleotide sequence ID" value="NZ_BAABHF010000042.1"/>
</dbReference>
<keyword evidence="3" id="KW-0804">Transcription</keyword>
<dbReference type="PANTHER" id="PTHR30514">
    <property type="entry name" value="GLUCOKINASE"/>
    <property type="match status" value="1"/>
</dbReference>
<dbReference type="Pfam" id="PF01380">
    <property type="entry name" value="SIS"/>
    <property type="match status" value="1"/>
</dbReference>
<dbReference type="EMBL" id="BAABHF010000042">
    <property type="protein sequence ID" value="GAA4508251.1"/>
    <property type="molecule type" value="Genomic_DNA"/>
</dbReference>
<dbReference type="PROSITE" id="PS51464">
    <property type="entry name" value="SIS"/>
    <property type="match status" value="1"/>
</dbReference>
<dbReference type="InterPro" id="IPR000281">
    <property type="entry name" value="HTH_RpiR"/>
</dbReference>
<dbReference type="Gene3D" id="1.10.10.10">
    <property type="entry name" value="Winged helix-like DNA-binding domain superfamily/Winged helix DNA-binding domain"/>
    <property type="match status" value="1"/>
</dbReference>
<keyword evidence="2" id="KW-0238">DNA-binding</keyword>
<accession>A0ABP8QQI1</accession>
<protein>
    <recommendedName>
        <fullName evidence="8">MurR/RpiR family transcriptional regulator</fullName>
    </recommendedName>
</protein>
<dbReference type="Proteomes" id="UP001500503">
    <property type="component" value="Unassembled WGS sequence"/>
</dbReference>
<evidence type="ECO:0000259" key="4">
    <source>
        <dbReference type="PROSITE" id="PS51071"/>
    </source>
</evidence>
<keyword evidence="1" id="KW-0805">Transcription regulation</keyword>
<dbReference type="InterPro" id="IPR046348">
    <property type="entry name" value="SIS_dom_sf"/>
</dbReference>
<dbReference type="InterPro" id="IPR035472">
    <property type="entry name" value="RpiR-like_SIS"/>
</dbReference>
<evidence type="ECO:0000256" key="1">
    <source>
        <dbReference type="ARBA" id="ARBA00023015"/>
    </source>
</evidence>
<evidence type="ECO:0000256" key="3">
    <source>
        <dbReference type="ARBA" id="ARBA00023163"/>
    </source>
</evidence>
<feature type="domain" description="HTH rpiR-type" evidence="4">
    <location>
        <begin position="18"/>
        <end position="94"/>
    </location>
</feature>
<dbReference type="PROSITE" id="PS51071">
    <property type="entry name" value="HTH_RPIR"/>
    <property type="match status" value="1"/>
</dbReference>
<evidence type="ECO:0000313" key="7">
    <source>
        <dbReference type="Proteomes" id="UP001500503"/>
    </source>
</evidence>
<keyword evidence="7" id="KW-1185">Reference proteome</keyword>
<dbReference type="PANTHER" id="PTHR30514:SF18">
    <property type="entry name" value="RPIR-FAMILY TRANSCRIPTIONAL REGULATOR"/>
    <property type="match status" value="1"/>
</dbReference>
<evidence type="ECO:0000256" key="2">
    <source>
        <dbReference type="ARBA" id="ARBA00023125"/>
    </source>
</evidence>
<feature type="domain" description="SIS" evidence="5">
    <location>
        <begin position="138"/>
        <end position="276"/>
    </location>
</feature>
<evidence type="ECO:0008006" key="8">
    <source>
        <dbReference type="Google" id="ProtNLM"/>
    </source>
</evidence>
<dbReference type="InterPro" id="IPR036388">
    <property type="entry name" value="WH-like_DNA-bd_sf"/>
</dbReference>
<dbReference type="InterPro" id="IPR047640">
    <property type="entry name" value="RpiR-like"/>
</dbReference>
<dbReference type="Pfam" id="PF01418">
    <property type="entry name" value="HTH_6"/>
    <property type="match status" value="1"/>
</dbReference>
<evidence type="ECO:0000313" key="6">
    <source>
        <dbReference type="EMBL" id="GAA4508251.1"/>
    </source>
</evidence>
<proteinExistence type="predicted"/>